<dbReference type="PANTHER" id="PTHR48081">
    <property type="entry name" value="AB HYDROLASE SUPERFAMILY PROTEIN C4A8.06C"/>
    <property type="match status" value="1"/>
</dbReference>
<dbReference type="Proteomes" id="UP000566819">
    <property type="component" value="Unassembled WGS sequence"/>
</dbReference>
<dbReference type="InterPro" id="IPR029058">
    <property type="entry name" value="AB_hydrolase_fold"/>
</dbReference>
<dbReference type="PANTHER" id="PTHR48081:SF8">
    <property type="entry name" value="ALPHA_BETA HYDROLASE FOLD-3 DOMAIN-CONTAINING PROTEIN-RELATED"/>
    <property type="match status" value="1"/>
</dbReference>
<dbReference type="SUPFAM" id="SSF53474">
    <property type="entry name" value="alpha/beta-Hydrolases"/>
    <property type="match status" value="1"/>
</dbReference>
<proteinExistence type="predicted"/>
<dbReference type="Gene3D" id="3.40.50.1820">
    <property type="entry name" value="alpha/beta hydrolase"/>
    <property type="match status" value="1"/>
</dbReference>
<organism evidence="3 4">
    <name type="scientific">Cudoniella acicularis</name>
    <dbReference type="NCBI Taxonomy" id="354080"/>
    <lineage>
        <taxon>Eukaryota</taxon>
        <taxon>Fungi</taxon>
        <taxon>Dikarya</taxon>
        <taxon>Ascomycota</taxon>
        <taxon>Pezizomycotina</taxon>
        <taxon>Leotiomycetes</taxon>
        <taxon>Helotiales</taxon>
        <taxon>Tricladiaceae</taxon>
        <taxon>Cudoniella</taxon>
    </lineage>
</organism>
<evidence type="ECO:0000256" key="1">
    <source>
        <dbReference type="ARBA" id="ARBA00022801"/>
    </source>
</evidence>
<sequence>MAEVFFALEDLGGKAYLFRALLTPVPNLPQVLDWAKCFTARGDQPPLTGKVPPVSNRRITEDDSSLVICADLVACRRFDKELSIDTPGLGTQKAKLSICLPKDQSSKVNRKPLILVLEGGGFVLGEPKDGKKNDQKLSDEIGAIVVSVDYAKSPRHEYPHALLQIYIVLKWALSIEAELQGLWIDPAQVAIMGNSAGGNLTAALTLLLSFTSGPCAKFRTALGPRFRQVLQVLLYPSTELHHPYSTRFERSSPEVKEKSLPVWVAGMMEACYLPPCVDKNQIFIAPLLAEVPLLKELEIPPAIILTAGLDCLKEEAVSYSRKLKEAGHAALLTEYPLAIHGFTHYQPGNKEYREDDVIGSWNEIIEALKAAFKGK</sequence>
<dbReference type="GO" id="GO:0016787">
    <property type="term" value="F:hydrolase activity"/>
    <property type="evidence" value="ECO:0007669"/>
    <property type="project" value="UniProtKB-KW"/>
</dbReference>
<dbReference type="InterPro" id="IPR050300">
    <property type="entry name" value="GDXG_lipolytic_enzyme"/>
</dbReference>
<evidence type="ECO:0000313" key="3">
    <source>
        <dbReference type="EMBL" id="KAF4626770.1"/>
    </source>
</evidence>
<evidence type="ECO:0000313" key="4">
    <source>
        <dbReference type="Proteomes" id="UP000566819"/>
    </source>
</evidence>
<dbReference type="Pfam" id="PF07859">
    <property type="entry name" value="Abhydrolase_3"/>
    <property type="match status" value="1"/>
</dbReference>
<comment type="caution">
    <text evidence="3">The sequence shown here is derived from an EMBL/GenBank/DDBJ whole genome shotgun (WGS) entry which is preliminary data.</text>
</comment>
<accession>A0A8H4RDC1</accession>
<name>A0A8H4RDC1_9HELO</name>
<feature type="domain" description="Alpha/beta hydrolase fold-3" evidence="2">
    <location>
        <begin position="115"/>
        <end position="343"/>
    </location>
</feature>
<reference evidence="3 4" key="1">
    <citation type="submission" date="2020-03" db="EMBL/GenBank/DDBJ databases">
        <title>Draft Genome Sequence of Cudoniella acicularis.</title>
        <authorList>
            <person name="Buettner E."/>
            <person name="Kellner H."/>
        </authorList>
    </citation>
    <scope>NUCLEOTIDE SEQUENCE [LARGE SCALE GENOMIC DNA]</scope>
    <source>
        <strain evidence="3 4">DSM 108380</strain>
    </source>
</reference>
<gene>
    <name evidence="3" type="ORF">G7Y89_g11386</name>
</gene>
<dbReference type="OrthoDB" id="408631at2759"/>
<evidence type="ECO:0000259" key="2">
    <source>
        <dbReference type="Pfam" id="PF07859"/>
    </source>
</evidence>
<dbReference type="InterPro" id="IPR013094">
    <property type="entry name" value="AB_hydrolase_3"/>
</dbReference>
<keyword evidence="1" id="KW-0378">Hydrolase</keyword>
<keyword evidence="4" id="KW-1185">Reference proteome</keyword>
<dbReference type="EMBL" id="JAAMPI010001087">
    <property type="protein sequence ID" value="KAF4626770.1"/>
    <property type="molecule type" value="Genomic_DNA"/>
</dbReference>
<dbReference type="AlphaFoldDB" id="A0A8H4RDC1"/>
<protein>
    <recommendedName>
        <fullName evidence="2">Alpha/beta hydrolase fold-3 domain-containing protein</fullName>
    </recommendedName>
</protein>